<evidence type="ECO:0000313" key="3">
    <source>
        <dbReference type="Proteomes" id="UP000315403"/>
    </source>
</evidence>
<keyword evidence="1" id="KW-1133">Transmembrane helix</keyword>
<feature type="transmembrane region" description="Helical" evidence="1">
    <location>
        <begin position="92"/>
        <end position="117"/>
    </location>
</feature>
<proteinExistence type="predicted"/>
<gene>
    <name evidence="2" type="ORF">DLNHIDIE_02477</name>
</gene>
<evidence type="ECO:0000256" key="1">
    <source>
        <dbReference type="SAM" id="Phobius"/>
    </source>
</evidence>
<keyword evidence="1" id="KW-0472">Membrane</keyword>
<protein>
    <recommendedName>
        <fullName evidence="4">Potassium channel domain-containing protein</fullName>
    </recommendedName>
</protein>
<feature type="transmembrane region" description="Helical" evidence="1">
    <location>
        <begin position="36"/>
        <end position="60"/>
    </location>
</feature>
<dbReference type="Proteomes" id="UP000315403">
    <property type="component" value="Unassembled WGS sequence"/>
</dbReference>
<evidence type="ECO:0000313" key="2">
    <source>
        <dbReference type="EMBL" id="TQN52585.1"/>
    </source>
</evidence>
<keyword evidence="1" id="KW-0812">Transmembrane</keyword>
<comment type="caution">
    <text evidence="2">The sequence shown here is derived from an EMBL/GenBank/DDBJ whole genome shotgun (WGS) entry which is preliminary data.</text>
</comment>
<accession>A0A543Q8E1</accession>
<sequence>MWTGTVGIMAMPNRYKPLHLQSIRLRSRTEFIWHQLRYTAIGLGFMTISLGVGILGYHFLGQINWINSLLNASMILSGMGPVSSLHGTVAKLFASAFALYSGIVYLAVSAVLLYPIVMRLLKILHLQALNTASDNLHAQPNIYADDE</sequence>
<evidence type="ECO:0008006" key="4">
    <source>
        <dbReference type="Google" id="ProtNLM"/>
    </source>
</evidence>
<name>A0A543Q8E1_ACITH</name>
<reference evidence="2 3" key="1">
    <citation type="submission" date="2019-03" db="EMBL/GenBank/DDBJ databases">
        <title>New insights into Acidothiobacillus thiooxidans sulfur metabolism through coupled gene expression, solution geochemistry, microscopy and spectroscopy analyses.</title>
        <authorList>
            <person name="Camacho D."/>
            <person name="Frazao R."/>
            <person name="Fouillen A."/>
            <person name="Nanci A."/>
            <person name="Lang B.F."/>
            <person name="Apte S.C."/>
            <person name="Baron C."/>
            <person name="Warren L.A."/>
        </authorList>
    </citation>
    <scope>NUCLEOTIDE SEQUENCE [LARGE SCALE GENOMIC DNA]</scope>
    <source>
        <strain evidence="2 3">ATCC 19377</strain>
    </source>
</reference>
<dbReference type="AlphaFoldDB" id="A0A543Q8E1"/>
<organism evidence="2 3">
    <name type="scientific">Acidithiobacillus thiooxidans ATCC 19377</name>
    <dbReference type="NCBI Taxonomy" id="637390"/>
    <lineage>
        <taxon>Bacteria</taxon>
        <taxon>Pseudomonadati</taxon>
        <taxon>Pseudomonadota</taxon>
        <taxon>Acidithiobacillia</taxon>
        <taxon>Acidithiobacillales</taxon>
        <taxon>Acidithiobacillaceae</taxon>
        <taxon>Acidithiobacillus</taxon>
    </lineage>
</organism>
<dbReference type="EMBL" id="SZUV01000001">
    <property type="protein sequence ID" value="TQN52585.1"/>
    <property type="molecule type" value="Genomic_DNA"/>
</dbReference>